<dbReference type="EMBL" id="JARBHA010000017">
    <property type="protein sequence ID" value="KAJ9676969.1"/>
    <property type="molecule type" value="Genomic_DNA"/>
</dbReference>
<dbReference type="Pfam" id="PF13947">
    <property type="entry name" value="GUB_WAK_bind"/>
    <property type="match status" value="1"/>
</dbReference>
<comment type="catalytic activity">
    <reaction evidence="5">
        <text>L-threonyl-[protein] + ATP = O-phospho-L-threonyl-[protein] + ADP + H(+)</text>
        <dbReference type="Rhea" id="RHEA:46608"/>
        <dbReference type="Rhea" id="RHEA-COMP:11060"/>
        <dbReference type="Rhea" id="RHEA-COMP:11605"/>
        <dbReference type="ChEBI" id="CHEBI:15378"/>
        <dbReference type="ChEBI" id="CHEBI:30013"/>
        <dbReference type="ChEBI" id="CHEBI:30616"/>
        <dbReference type="ChEBI" id="CHEBI:61977"/>
        <dbReference type="ChEBI" id="CHEBI:456216"/>
        <dbReference type="EC" id="2.7.11.1"/>
    </reaction>
</comment>
<dbReference type="PANTHER" id="PTHR33138:SF79">
    <property type="entry name" value="WALL-ASSOCIATED RECEPTOR KINASE GALACTURONAN-BINDING DOMAIN-CONTAINING PROTEIN"/>
    <property type="match status" value="1"/>
</dbReference>
<evidence type="ECO:0000256" key="1">
    <source>
        <dbReference type="ARBA" id="ARBA00004167"/>
    </source>
</evidence>
<feature type="signal peptide" evidence="7">
    <location>
        <begin position="1"/>
        <end position="28"/>
    </location>
</feature>
<reference evidence="10 11" key="1">
    <citation type="journal article" date="2023" name="BMC Biotechnol.">
        <title>Vitis rotundifolia cv Carlos genome sequencing.</title>
        <authorList>
            <person name="Huff M."/>
            <person name="Hulse-Kemp A."/>
            <person name="Scheffler B."/>
            <person name="Youngblood R."/>
            <person name="Simpson S."/>
            <person name="Babiker E."/>
            <person name="Staton M."/>
        </authorList>
    </citation>
    <scope>NUCLEOTIDE SEQUENCE [LARGE SCALE GENOMIC DNA]</scope>
    <source>
        <tissue evidence="10">Leaf</tissue>
    </source>
</reference>
<dbReference type="Proteomes" id="UP001168098">
    <property type="component" value="Unassembled WGS sequence"/>
</dbReference>
<dbReference type="InterPro" id="IPR025287">
    <property type="entry name" value="WAK_GUB"/>
</dbReference>
<evidence type="ECO:0000256" key="2">
    <source>
        <dbReference type="ARBA" id="ARBA00012513"/>
    </source>
</evidence>
<comment type="subcellular location">
    <subcellularLocation>
        <location evidence="1">Membrane</location>
        <topology evidence="1">Single-pass membrane protein</topology>
    </subcellularLocation>
</comment>
<evidence type="ECO:0000256" key="4">
    <source>
        <dbReference type="ARBA" id="ARBA00023180"/>
    </source>
</evidence>
<keyword evidence="11" id="KW-1185">Reference proteome</keyword>
<evidence type="ECO:0000256" key="6">
    <source>
        <dbReference type="ARBA" id="ARBA00048679"/>
    </source>
</evidence>
<evidence type="ECO:0000256" key="3">
    <source>
        <dbReference type="ARBA" id="ARBA00022729"/>
    </source>
</evidence>
<organism evidence="10 11">
    <name type="scientific">Vitis rotundifolia</name>
    <name type="common">Muscadine grape</name>
    <dbReference type="NCBI Taxonomy" id="103349"/>
    <lineage>
        <taxon>Eukaryota</taxon>
        <taxon>Viridiplantae</taxon>
        <taxon>Streptophyta</taxon>
        <taxon>Embryophyta</taxon>
        <taxon>Tracheophyta</taxon>
        <taxon>Spermatophyta</taxon>
        <taxon>Magnoliopsida</taxon>
        <taxon>eudicotyledons</taxon>
        <taxon>Gunneridae</taxon>
        <taxon>Pentapetalae</taxon>
        <taxon>rosids</taxon>
        <taxon>Vitales</taxon>
        <taxon>Vitaceae</taxon>
        <taxon>Viteae</taxon>
        <taxon>Vitis</taxon>
    </lineage>
</organism>
<dbReference type="AlphaFoldDB" id="A0AA38YUQ0"/>
<keyword evidence="3 7" id="KW-0732">Signal</keyword>
<name>A0AA38YUQ0_VITRO</name>
<evidence type="ECO:0000259" key="9">
    <source>
        <dbReference type="Pfam" id="PF14380"/>
    </source>
</evidence>
<keyword evidence="4" id="KW-0325">Glycoprotein</keyword>
<dbReference type="EC" id="2.7.11.1" evidence="2"/>
<dbReference type="Pfam" id="PF14380">
    <property type="entry name" value="WAK_assoc"/>
    <property type="match status" value="1"/>
</dbReference>
<comment type="catalytic activity">
    <reaction evidence="6">
        <text>L-seryl-[protein] + ATP = O-phospho-L-seryl-[protein] + ADP + H(+)</text>
        <dbReference type="Rhea" id="RHEA:17989"/>
        <dbReference type="Rhea" id="RHEA-COMP:9863"/>
        <dbReference type="Rhea" id="RHEA-COMP:11604"/>
        <dbReference type="ChEBI" id="CHEBI:15378"/>
        <dbReference type="ChEBI" id="CHEBI:29999"/>
        <dbReference type="ChEBI" id="CHEBI:30616"/>
        <dbReference type="ChEBI" id="CHEBI:83421"/>
        <dbReference type="ChEBI" id="CHEBI:456216"/>
        <dbReference type="EC" id="2.7.11.1"/>
    </reaction>
</comment>
<feature type="chain" id="PRO_5041465174" description="non-specific serine/threonine protein kinase" evidence="7">
    <location>
        <begin position="29"/>
        <end position="319"/>
    </location>
</feature>
<proteinExistence type="predicted"/>
<evidence type="ECO:0000256" key="5">
    <source>
        <dbReference type="ARBA" id="ARBA00047899"/>
    </source>
</evidence>
<feature type="domain" description="Wall-associated receptor kinase galacturonan-binding" evidence="8">
    <location>
        <begin position="37"/>
        <end position="104"/>
    </location>
</feature>
<dbReference type="InterPro" id="IPR032872">
    <property type="entry name" value="WAK_assoc_C"/>
</dbReference>
<gene>
    <name evidence="10" type="ORF">PVL29_022121</name>
</gene>
<feature type="domain" description="Wall-associated receptor kinase C-terminal" evidence="9">
    <location>
        <begin position="176"/>
        <end position="255"/>
    </location>
</feature>
<evidence type="ECO:0000313" key="10">
    <source>
        <dbReference type="EMBL" id="KAJ9676969.1"/>
    </source>
</evidence>
<sequence>MHPNFSQSSLLFSLILFLLSHHFPCSLCLDDFHYSTCTSHFEFECGYELGKIEYPFWVYGHQAEYCGHPLFKLYCEGEHAIIEIKSRKYKVLNINPKSQILRIVTMEVLPREHIVCPRSPLMDSTPFNYTTDVEMVAFTLTYDCSSIGDHPGAYDFSCTMNDSLHQAYLARNLSVATELQSRCEYSAIIHEFPVLVLELEGLVNGSSDDVEEVLREGFEVQWTADNAICKECVGSGGTCGYNTTSNKSCCLCRDKPYPNKCSSMYPSSPLLFPSFLYQSLFSVLVLLLDSKIRTGIIGLLADSWVFGRMNLSNIFVLCF</sequence>
<protein>
    <recommendedName>
        <fullName evidence="2">non-specific serine/threonine protein kinase</fullName>
        <ecNumber evidence="2">2.7.11.1</ecNumber>
    </recommendedName>
</protein>
<dbReference type="GO" id="GO:0004674">
    <property type="term" value="F:protein serine/threonine kinase activity"/>
    <property type="evidence" value="ECO:0007669"/>
    <property type="project" value="UniProtKB-EC"/>
</dbReference>
<accession>A0AA38YUQ0</accession>
<dbReference type="GO" id="GO:0030247">
    <property type="term" value="F:polysaccharide binding"/>
    <property type="evidence" value="ECO:0007669"/>
    <property type="project" value="InterPro"/>
</dbReference>
<evidence type="ECO:0000313" key="11">
    <source>
        <dbReference type="Proteomes" id="UP001168098"/>
    </source>
</evidence>
<comment type="caution">
    <text evidence="10">The sequence shown here is derived from an EMBL/GenBank/DDBJ whole genome shotgun (WGS) entry which is preliminary data.</text>
</comment>
<evidence type="ECO:0000256" key="7">
    <source>
        <dbReference type="SAM" id="SignalP"/>
    </source>
</evidence>
<evidence type="ECO:0000259" key="8">
    <source>
        <dbReference type="Pfam" id="PF13947"/>
    </source>
</evidence>
<dbReference type="GO" id="GO:0016020">
    <property type="term" value="C:membrane"/>
    <property type="evidence" value="ECO:0007669"/>
    <property type="project" value="UniProtKB-SubCell"/>
</dbReference>
<dbReference type="PANTHER" id="PTHR33138">
    <property type="entry name" value="OS01G0690200 PROTEIN"/>
    <property type="match status" value="1"/>
</dbReference>